<name>A0A939LS01_9CELL</name>
<reference evidence="4" key="1">
    <citation type="submission" date="2021-03" db="EMBL/GenBank/DDBJ databases">
        <title>Actinotalea soli sp. nov., isolated from soil.</title>
        <authorList>
            <person name="Ping W."/>
            <person name="Zhang J."/>
        </authorList>
    </citation>
    <scope>NUCLEOTIDE SEQUENCE</scope>
    <source>
        <strain evidence="4">BY-33</strain>
    </source>
</reference>
<keyword evidence="2" id="KW-0472">Membrane</keyword>
<feature type="transmembrane region" description="Helical" evidence="2">
    <location>
        <begin position="104"/>
        <end position="125"/>
    </location>
</feature>
<gene>
    <name evidence="4" type="ORF">J4G33_00475</name>
</gene>
<dbReference type="RefSeq" id="WP_208053942.1">
    <property type="nucleotide sequence ID" value="NZ_JAGEMK010000001.1"/>
</dbReference>
<dbReference type="Proteomes" id="UP000664209">
    <property type="component" value="Unassembled WGS sequence"/>
</dbReference>
<evidence type="ECO:0000313" key="4">
    <source>
        <dbReference type="EMBL" id="MBO1750272.1"/>
    </source>
</evidence>
<sequence length="139" mass="13821">MSNPTGPQDPYGAQPPSGGYGAQPPAGGGGYGAPPPPPAYGGARGGGYGTEKNSLGVWALVLGILGVLCCGLGFIFGIPALIVGNKSKEAARNGQANNGGLGQAGVVLGWIAIAFSVLWLIYVFAFGGLTAFNDGFTTY</sequence>
<evidence type="ECO:0000256" key="1">
    <source>
        <dbReference type="SAM" id="MobiDB-lite"/>
    </source>
</evidence>
<dbReference type="InterPro" id="IPR025241">
    <property type="entry name" value="DUF4190"/>
</dbReference>
<keyword evidence="2" id="KW-1133">Transmembrane helix</keyword>
<feature type="region of interest" description="Disordered" evidence="1">
    <location>
        <begin position="1"/>
        <end position="45"/>
    </location>
</feature>
<accession>A0A939LS01</accession>
<evidence type="ECO:0000256" key="2">
    <source>
        <dbReference type="SAM" id="Phobius"/>
    </source>
</evidence>
<dbReference type="EMBL" id="JAGEMK010000001">
    <property type="protein sequence ID" value="MBO1750272.1"/>
    <property type="molecule type" value="Genomic_DNA"/>
</dbReference>
<organism evidence="4 5">
    <name type="scientific">Actinotalea soli</name>
    <dbReference type="NCBI Taxonomy" id="2819234"/>
    <lineage>
        <taxon>Bacteria</taxon>
        <taxon>Bacillati</taxon>
        <taxon>Actinomycetota</taxon>
        <taxon>Actinomycetes</taxon>
        <taxon>Micrococcales</taxon>
        <taxon>Cellulomonadaceae</taxon>
        <taxon>Actinotalea</taxon>
    </lineage>
</organism>
<keyword evidence="5" id="KW-1185">Reference proteome</keyword>
<protein>
    <submittedName>
        <fullName evidence="4">DUF4190 domain-containing protein</fullName>
    </submittedName>
</protein>
<keyword evidence="2" id="KW-0812">Transmembrane</keyword>
<feature type="transmembrane region" description="Helical" evidence="2">
    <location>
        <begin position="57"/>
        <end position="83"/>
    </location>
</feature>
<evidence type="ECO:0000313" key="5">
    <source>
        <dbReference type="Proteomes" id="UP000664209"/>
    </source>
</evidence>
<evidence type="ECO:0000259" key="3">
    <source>
        <dbReference type="Pfam" id="PF13828"/>
    </source>
</evidence>
<comment type="caution">
    <text evidence="4">The sequence shown here is derived from an EMBL/GenBank/DDBJ whole genome shotgun (WGS) entry which is preliminary data.</text>
</comment>
<feature type="compositionally biased region" description="Gly residues" evidence="1">
    <location>
        <begin position="18"/>
        <end position="32"/>
    </location>
</feature>
<feature type="domain" description="DUF4190" evidence="3">
    <location>
        <begin position="55"/>
        <end position="118"/>
    </location>
</feature>
<dbReference type="AlphaFoldDB" id="A0A939LS01"/>
<dbReference type="Pfam" id="PF13828">
    <property type="entry name" value="DUF4190"/>
    <property type="match status" value="1"/>
</dbReference>
<proteinExistence type="predicted"/>